<evidence type="ECO:0000256" key="1">
    <source>
        <dbReference type="ARBA" id="ARBA00006484"/>
    </source>
</evidence>
<reference evidence="3 4" key="1">
    <citation type="submission" date="2022-12" db="EMBL/GenBank/DDBJ databases">
        <title>Chromosome-level genome of Tegillarca granosa.</title>
        <authorList>
            <person name="Kim J."/>
        </authorList>
    </citation>
    <scope>NUCLEOTIDE SEQUENCE [LARGE SCALE GENOMIC DNA]</scope>
    <source>
        <strain evidence="3">Teg-2019</strain>
        <tissue evidence="3">Adductor muscle</tissue>
    </source>
</reference>
<accession>A0ABQ9E4W7</accession>
<dbReference type="InterPro" id="IPR051737">
    <property type="entry name" value="L-xylulose/Carbonyl_redctase"/>
</dbReference>
<comment type="caution">
    <text evidence="3">The sequence shown here is derived from an EMBL/GenBank/DDBJ whole genome shotgun (WGS) entry which is preliminary data.</text>
</comment>
<dbReference type="Proteomes" id="UP001217089">
    <property type="component" value="Unassembled WGS sequence"/>
</dbReference>
<dbReference type="SUPFAM" id="SSF51735">
    <property type="entry name" value="NAD(P)-binding Rossmann-fold domains"/>
    <property type="match status" value="4"/>
</dbReference>
<dbReference type="InterPro" id="IPR002347">
    <property type="entry name" value="SDR_fam"/>
</dbReference>
<name>A0ABQ9E4W7_TEGGR</name>
<dbReference type="PRINTS" id="PR00080">
    <property type="entry name" value="SDRFAMILY"/>
</dbReference>
<evidence type="ECO:0000313" key="4">
    <source>
        <dbReference type="Proteomes" id="UP001217089"/>
    </source>
</evidence>
<evidence type="ECO:0000313" key="3">
    <source>
        <dbReference type="EMBL" id="KAJ8300307.1"/>
    </source>
</evidence>
<dbReference type="Pfam" id="PF00106">
    <property type="entry name" value="adh_short"/>
    <property type="match status" value="2"/>
</dbReference>
<dbReference type="Pfam" id="PF13561">
    <property type="entry name" value="adh_short_C2"/>
    <property type="match status" value="1"/>
</dbReference>
<dbReference type="EMBL" id="JARBDR010000919">
    <property type="protein sequence ID" value="KAJ8300307.1"/>
    <property type="molecule type" value="Genomic_DNA"/>
</dbReference>
<comment type="similarity">
    <text evidence="1">Belongs to the short-chain dehydrogenases/reductases (SDR) family.</text>
</comment>
<evidence type="ECO:0000256" key="2">
    <source>
        <dbReference type="ARBA" id="ARBA00022857"/>
    </source>
</evidence>
<keyword evidence="2" id="KW-0521">NADP</keyword>
<gene>
    <name evidence="3" type="ORF">KUTeg_021826</name>
</gene>
<proteinExistence type="inferred from homology"/>
<dbReference type="InterPro" id="IPR036291">
    <property type="entry name" value="NAD(P)-bd_dom_sf"/>
</dbReference>
<dbReference type="Gene3D" id="3.40.50.720">
    <property type="entry name" value="NAD(P)-binding Rossmann-like Domain"/>
    <property type="match status" value="3"/>
</dbReference>
<sequence>MAKRFQDKTALVTGGSRGIGKAVAERLLQEGAKVYVIGRSNENLDKLKAVNPLINTIQVDVSDWDKTKTAVEQIGVVDLFVNNAGILHQEEFVDLTFNITQIVAHGLISAGRPGAVVNVSSVDGLKAAPRSMSYCVSKAMMDMLTKVTALELGPYNIRVNSVNPTGIYTDITKHLFENEQIMPIILSQHPLGKVAKVEDVVEATIFLLCQESAMTATYTDMTKDLFENEQIMPIILSQHPLGKVAKVEDIMEATIFLLSEDAAMRKSRNRKSCCRTSATGGGKGLRHWKIRKNLGKLKAVNPLINTIQVDVSDWDKTNTAVKQIGVVDLFVNNAGILHQEEFVDLKIINTNFKSAFNITQIVAHGLISADRPGAVVNVSSVGGLKAAPRSMSYCVSKAMMDMLTKVTALELSPYNIRVNSVNPTGIYTDMTKHLFENEQIMPIILSQHPLGKVAKVEDVVEATIFLLCQESAMEGAKVYVIGRSKENLNKLKVENPSFNTFQVDVSDWDQTKTAVEQIGVVDLLVNNAGVFHQENFVDLGIEKFEEIINTNFKSAFNITKIVTRGLISAGRPGVVVNMSSVGGLKAAAGFMPYCVSKAMMDMLTKVTALELGPHKIRVNSVNPTILKTDMTKDICENEEFVHVYTSQHPLRKFATVEDVVNATLFLLSDDSAMITGSSLAVEGGLQL</sequence>
<dbReference type="PANTHER" id="PTHR44252:SF3">
    <property type="entry name" value="D-ERYTHRULOSE REDUCTASE-RELATED"/>
    <property type="match status" value="1"/>
</dbReference>
<organism evidence="3 4">
    <name type="scientific">Tegillarca granosa</name>
    <name type="common">Malaysian cockle</name>
    <name type="synonym">Anadara granosa</name>
    <dbReference type="NCBI Taxonomy" id="220873"/>
    <lineage>
        <taxon>Eukaryota</taxon>
        <taxon>Metazoa</taxon>
        <taxon>Spiralia</taxon>
        <taxon>Lophotrochozoa</taxon>
        <taxon>Mollusca</taxon>
        <taxon>Bivalvia</taxon>
        <taxon>Autobranchia</taxon>
        <taxon>Pteriomorphia</taxon>
        <taxon>Arcoida</taxon>
        <taxon>Arcoidea</taxon>
        <taxon>Arcidae</taxon>
        <taxon>Tegillarca</taxon>
    </lineage>
</organism>
<keyword evidence="4" id="KW-1185">Reference proteome</keyword>
<protein>
    <submittedName>
        <fullName evidence="3">Uncharacterized protein</fullName>
    </submittedName>
</protein>
<dbReference type="PANTHER" id="PTHR44252">
    <property type="entry name" value="D-ERYTHRULOSE REDUCTASE"/>
    <property type="match status" value="1"/>
</dbReference>
<dbReference type="PRINTS" id="PR00081">
    <property type="entry name" value="GDHRDH"/>
</dbReference>